<dbReference type="PRINTS" id="PR00344">
    <property type="entry name" value="BCTRLSENSOR"/>
</dbReference>
<keyword evidence="3" id="KW-0597">Phosphoprotein</keyword>
<dbReference type="OrthoDB" id="9815750at2"/>
<feature type="domain" description="PAC" evidence="12">
    <location>
        <begin position="490"/>
        <end position="540"/>
    </location>
</feature>
<evidence type="ECO:0000256" key="5">
    <source>
        <dbReference type="ARBA" id="ARBA00022741"/>
    </source>
</evidence>
<keyword evidence="9" id="KW-0472">Membrane</keyword>
<dbReference type="PROSITE" id="PS50109">
    <property type="entry name" value="HIS_KIN"/>
    <property type="match status" value="1"/>
</dbReference>
<dbReference type="InterPro" id="IPR036097">
    <property type="entry name" value="HisK_dim/P_sf"/>
</dbReference>
<dbReference type="PROSITE" id="PS50113">
    <property type="entry name" value="PAC"/>
    <property type="match status" value="2"/>
</dbReference>
<dbReference type="SMART" id="SM00388">
    <property type="entry name" value="HisKA"/>
    <property type="match status" value="1"/>
</dbReference>
<feature type="domain" description="PAC" evidence="12">
    <location>
        <begin position="360"/>
        <end position="415"/>
    </location>
</feature>
<evidence type="ECO:0000256" key="2">
    <source>
        <dbReference type="ARBA" id="ARBA00012438"/>
    </source>
</evidence>
<keyword evidence="6 13" id="KW-0418">Kinase</keyword>
<dbReference type="InterPro" id="IPR003661">
    <property type="entry name" value="HisK_dim/P_dom"/>
</dbReference>
<dbReference type="InterPro" id="IPR013655">
    <property type="entry name" value="PAS_fold_3"/>
</dbReference>
<dbReference type="Pfam" id="PF00512">
    <property type="entry name" value="HisKA"/>
    <property type="match status" value="1"/>
</dbReference>
<feature type="domain" description="Histidine kinase" evidence="10">
    <location>
        <begin position="553"/>
        <end position="761"/>
    </location>
</feature>
<dbReference type="SUPFAM" id="SSF47384">
    <property type="entry name" value="Homodimeric domain of signal transducing histidine kinase"/>
    <property type="match status" value="1"/>
</dbReference>
<dbReference type="GO" id="GO:0005524">
    <property type="term" value="F:ATP binding"/>
    <property type="evidence" value="ECO:0007669"/>
    <property type="project" value="UniProtKB-KW"/>
</dbReference>
<evidence type="ECO:0000256" key="6">
    <source>
        <dbReference type="ARBA" id="ARBA00022777"/>
    </source>
</evidence>
<dbReference type="PANTHER" id="PTHR43065:SF10">
    <property type="entry name" value="PEROXIDE STRESS-ACTIVATED HISTIDINE KINASE MAK3"/>
    <property type="match status" value="1"/>
</dbReference>
<keyword evidence="8" id="KW-0902">Two-component regulatory system</keyword>
<evidence type="ECO:0000256" key="8">
    <source>
        <dbReference type="ARBA" id="ARBA00023012"/>
    </source>
</evidence>
<dbReference type="Gene3D" id="3.30.450.20">
    <property type="entry name" value="PAS domain"/>
    <property type="match status" value="3"/>
</dbReference>
<dbReference type="InterPro" id="IPR000014">
    <property type="entry name" value="PAS"/>
</dbReference>
<dbReference type="CDD" id="cd00082">
    <property type="entry name" value="HisKA"/>
    <property type="match status" value="1"/>
</dbReference>
<protein>
    <recommendedName>
        <fullName evidence="2">histidine kinase</fullName>
        <ecNumber evidence="2">2.7.13.3</ecNumber>
    </recommendedName>
</protein>
<dbReference type="InterPro" id="IPR001610">
    <property type="entry name" value="PAC"/>
</dbReference>
<evidence type="ECO:0000259" key="12">
    <source>
        <dbReference type="PROSITE" id="PS50113"/>
    </source>
</evidence>
<keyword evidence="4 13" id="KW-0808">Transferase</keyword>
<dbReference type="PROSITE" id="PS50112">
    <property type="entry name" value="PAS"/>
    <property type="match status" value="2"/>
</dbReference>
<evidence type="ECO:0000256" key="1">
    <source>
        <dbReference type="ARBA" id="ARBA00000085"/>
    </source>
</evidence>
<dbReference type="SUPFAM" id="SSF55785">
    <property type="entry name" value="PYP-like sensor domain (PAS domain)"/>
    <property type="match status" value="3"/>
</dbReference>
<feature type="transmembrane region" description="Helical" evidence="9">
    <location>
        <begin position="56"/>
        <end position="75"/>
    </location>
</feature>
<feature type="domain" description="PAS" evidence="11">
    <location>
        <begin position="156"/>
        <end position="202"/>
    </location>
</feature>
<dbReference type="FunFam" id="3.30.565.10:FF:000006">
    <property type="entry name" value="Sensor histidine kinase WalK"/>
    <property type="match status" value="1"/>
</dbReference>
<dbReference type="GO" id="GO:0000155">
    <property type="term" value="F:phosphorelay sensor kinase activity"/>
    <property type="evidence" value="ECO:0007669"/>
    <property type="project" value="InterPro"/>
</dbReference>
<dbReference type="EMBL" id="OUNR01000001">
    <property type="protein sequence ID" value="SPP63164.1"/>
    <property type="molecule type" value="Genomic_DNA"/>
</dbReference>
<evidence type="ECO:0000256" key="4">
    <source>
        <dbReference type="ARBA" id="ARBA00022679"/>
    </source>
</evidence>
<dbReference type="InterPro" id="IPR000700">
    <property type="entry name" value="PAS-assoc_C"/>
</dbReference>
<dbReference type="Gene3D" id="1.10.287.130">
    <property type="match status" value="1"/>
</dbReference>
<dbReference type="Gene3D" id="3.30.565.10">
    <property type="entry name" value="Histidine kinase-like ATPase, C-terminal domain"/>
    <property type="match status" value="1"/>
</dbReference>
<evidence type="ECO:0000259" key="11">
    <source>
        <dbReference type="PROSITE" id="PS50112"/>
    </source>
</evidence>
<name>A0A330L0I3_9BACT</name>
<dbReference type="AlphaFoldDB" id="A0A330L0I3"/>
<dbReference type="InterPro" id="IPR005467">
    <property type="entry name" value="His_kinase_dom"/>
</dbReference>
<reference evidence="14" key="1">
    <citation type="submission" date="2018-04" db="EMBL/GenBank/DDBJ databases">
        <authorList>
            <person name="Lucker S."/>
            <person name="Sakoula D."/>
        </authorList>
    </citation>
    <scope>NUCLEOTIDE SEQUENCE [LARGE SCALE GENOMIC DNA]</scope>
</reference>
<dbReference type="SMART" id="SM00091">
    <property type="entry name" value="PAS"/>
    <property type="match status" value="3"/>
</dbReference>
<evidence type="ECO:0000313" key="13">
    <source>
        <dbReference type="EMBL" id="SPP63164.1"/>
    </source>
</evidence>
<dbReference type="Pfam" id="PF08447">
    <property type="entry name" value="PAS_3"/>
    <property type="match status" value="1"/>
</dbReference>
<keyword evidence="14" id="KW-1185">Reference proteome</keyword>
<evidence type="ECO:0000256" key="7">
    <source>
        <dbReference type="ARBA" id="ARBA00022840"/>
    </source>
</evidence>
<comment type="catalytic activity">
    <reaction evidence="1">
        <text>ATP + protein L-histidine = ADP + protein N-phospho-L-histidine.</text>
        <dbReference type="EC" id="2.7.13.3"/>
    </reaction>
</comment>
<dbReference type="InterPro" id="IPR003594">
    <property type="entry name" value="HATPase_dom"/>
</dbReference>
<dbReference type="RefSeq" id="WP_121987739.1">
    <property type="nucleotide sequence ID" value="NZ_OUNR01000001.1"/>
</dbReference>
<dbReference type="SUPFAM" id="SSF55874">
    <property type="entry name" value="ATPase domain of HSP90 chaperone/DNA topoisomerase II/histidine kinase"/>
    <property type="match status" value="1"/>
</dbReference>
<dbReference type="InterPro" id="IPR004358">
    <property type="entry name" value="Sig_transdc_His_kin-like_C"/>
</dbReference>
<dbReference type="EC" id="2.7.13.3" evidence="2"/>
<dbReference type="SMART" id="SM00387">
    <property type="entry name" value="HATPase_c"/>
    <property type="match status" value="1"/>
</dbReference>
<dbReference type="Pfam" id="PF02518">
    <property type="entry name" value="HATPase_c"/>
    <property type="match status" value="1"/>
</dbReference>
<evidence type="ECO:0000313" key="14">
    <source>
        <dbReference type="Proteomes" id="UP000248168"/>
    </source>
</evidence>
<dbReference type="InParanoid" id="A0A330L0I3"/>
<evidence type="ECO:0000256" key="9">
    <source>
        <dbReference type="SAM" id="Phobius"/>
    </source>
</evidence>
<feature type="transmembrane region" description="Helical" evidence="9">
    <location>
        <begin position="15"/>
        <end position="35"/>
    </location>
</feature>
<dbReference type="SMART" id="SM00086">
    <property type="entry name" value="PAC"/>
    <property type="match status" value="3"/>
</dbReference>
<feature type="transmembrane region" description="Helical" evidence="9">
    <location>
        <begin position="81"/>
        <end position="102"/>
    </location>
</feature>
<gene>
    <name evidence="13" type="ORF">NITLEN_10250</name>
</gene>
<evidence type="ECO:0000259" key="10">
    <source>
        <dbReference type="PROSITE" id="PS50109"/>
    </source>
</evidence>
<proteinExistence type="predicted"/>
<dbReference type="Pfam" id="PF13426">
    <property type="entry name" value="PAS_9"/>
    <property type="match status" value="2"/>
</dbReference>
<dbReference type="PANTHER" id="PTHR43065">
    <property type="entry name" value="SENSOR HISTIDINE KINASE"/>
    <property type="match status" value="1"/>
</dbReference>
<keyword evidence="9" id="KW-0812">Transmembrane</keyword>
<feature type="domain" description="PAS" evidence="11">
    <location>
        <begin position="416"/>
        <end position="486"/>
    </location>
</feature>
<organism evidence="13 14">
    <name type="scientific">Nitrospira lenta</name>
    <dbReference type="NCBI Taxonomy" id="1436998"/>
    <lineage>
        <taxon>Bacteria</taxon>
        <taxon>Pseudomonadati</taxon>
        <taxon>Nitrospirota</taxon>
        <taxon>Nitrospiria</taxon>
        <taxon>Nitrospirales</taxon>
        <taxon>Nitrospiraceae</taxon>
        <taxon>Nitrospira</taxon>
    </lineage>
</organism>
<dbReference type="Proteomes" id="UP000248168">
    <property type="component" value="Unassembled WGS sequence"/>
</dbReference>
<keyword evidence="9" id="KW-1133">Transmembrane helix</keyword>
<keyword evidence="7" id="KW-0067">ATP-binding</keyword>
<accession>A0A330L0I3</accession>
<dbReference type="NCBIfam" id="TIGR00229">
    <property type="entry name" value="sensory_box"/>
    <property type="match status" value="2"/>
</dbReference>
<dbReference type="InterPro" id="IPR035965">
    <property type="entry name" value="PAS-like_dom_sf"/>
</dbReference>
<dbReference type="Gene3D" id="2.10.70.100">
    <property type="match status" value="1"/>
</dbReference>
<keyword evidence="5" id="KW-0547">Nucleotide-binding</keyword>
<dbReference type="CDD" id="cd00130">
    <property type="entry name" value="PAS"/>
    <property type="match status" value="3"/>
</dbReference>
<sequence length="761" mass="84273">MSPPLDTSTRLKAGAILLLTLSIFGLDLLTPLGWADWLLYFIPLVMTLQSLRDRDAYNFVAAVTLLTALGGYFSPRDIHPAVALMNRAFGLMIMWGVTWIIVRQRQVQSQLVGARAAQAQAEAGRKAAVAARELAEASATGAIHRESQAARELLLSSLRLDGIVQSAMDAIITSDERMQVLLFNEAAERMFQCPAREAIGQSVDKFLPARFRDAHRHHVEEFGRSRVTSRKMGQLGKVMGLRANGEEFPVEAAISHIVVEGKTLYTVILRDIAERLRAEEQLRGIEERSRLALEAGQLGAWEHDVATGLVQLDARAQAIYRCGTGVSLGTMIACVHPDDAHALQELMTSTHRPDAPDARFTSEYRMQYPDGEVRWMVVRAQAFFDGAGQGFRVTRVVGTTQDVTARKRVEHLIRQSEERYRRLVAVSPYGILVVRADRIIFANDQALKLFGAVKAEEIVGRSPFELFHPECHDAMRERAHALLGGSQVTPMVEERIVKQDGTPMDVEVSSAGFSDEEGPAILAMLRDISERKRLQERLRKTERIAELGTVASGMAHEIGTPMNVILGRAEYLMDRVTDETVKRGLQTIVAQVERITRVMNQLLAFARRKPSERGPLFLRDVIENSVEMFQERLVKSRVQVEMQLDEACPRVQADADQMNQVLINLIMNAIHAMPDGGQLRIGMVPADDMVKLTVADTGHGIPQAVIAKVFTPFFTTKEFGKGTGLGLTVVKGIIEEHHGSIVAESQEGQGTTFTILLPKSG</sequence>
<evidence type="ECO:0000256" key="3">
    <source>
        <dbReference type="ARBA" id="ARBA00022553"/>
    </source>
</evidence>
<dbReference type="InterPro" id="IPR036890">
    <property type="entry name" value="HATPase_C_sf"/>
</dbReference>